<evidence type="ECO:0000313" key="3">
    <source>
        <dbReference type="Proteomes" id="UP001431010"/>
    </source>
</evidence>
<reference evidence="2" key="1">
    <citation type="journal article" date="2024" name="Antonie Van Leeuwenhoek">
        <title>Bradyrhizobium ontarionense sp. nov., a novel bacterial symbiont isolated from Aeschynomene indica (Indian jointvetch), harbours photosynthesis, nitrogen fixation and nitrous oxide (N2O) reductase genes.</title>
        <authorList>
            <person name="Bromfield E.S.P."/>
            <person name="Cloutier S."/>
        </authorList>
    </citation>
    <scope>NUCLEOTIDE SEQUENCE</scope>
    <source>
        <strain evidence="2">A19</strain>
    </source>
</reference>
<gene>
    <name evidence="2" type="ORF">LQG66_01095</name>
</gene>
<protein>
    <submittedName>
        <fullName evidence="2">Cupin-like domain-containing protein</fullName>
    </submittedName>
</protein>
<dbReference type="PROSITE" id="PS51184">
    <property type="entry name" value="JMJC"/>
    <property type="match status" value="1"/>
</dbReference>
<dbReference type="RefSeq" id="WP_231322458.1">
    <property type="nucleotide sequence ID" value="NZ_CP088156.1"/>
</dbReference>
<accession>A0ABY3RCD5</accession>
<dbReference type="EMBL" id="CP088156">
    <property type="protein sequence ID" value="UFZ04948.1"/>
    <property type="molecule type" value="Genomic_DNA"/>
</dbReference>
<dbReference type="Gene3D" id="2.60.120.650">
    <property type="entry name" value="Cupin"/>
    <property type="match status" value="1"/>
</dbReference>
<dbReference type="PANTHER" id="PTHR12480">
    <property type="entry name" value="ARGININE DEMETHYLASE AND LYSYL-HYDROXYLASE JMJD"/>
    <property type="match status" value="1"/>
</dbReference>
<evidence type="ECO:0000259" key="1">
    <source>
        <dbReference type="PROSITE" id="PS51184"/>
    </source>
</evidence>
<dbReference type="InterPro" id="IPR050910">
    <property type="entry name" value="JMJD6_ArgDemeth/LysHydrox"/>
</dbReference>
<dbReference type="Pfam" id="PF13621">
    <property type="entry name" value="Cupin_8"/>
    <property type="match status" value="1"/>
</dbReference>
<organism evidence="2 3">
    <name type="scientific">Bradyrhizobium ontarionense</name>
    <dbReference type="NCBI Taxonomy" id="2898149"/>
    <lineage>
        <taxon>Bacteria</taxon>
        <taxon>Pseudomonadati</taxon>
        <taxon>Pseudomonadota</taxon>
        <taxon>Alphaproteobacteria</taxon>
        <taxon>Hyphomicrobiales</taxon>
        <taxon>Nitrobacteraceae</taxon>
        <taxon>Bradyrhizobium</taxon>
    </lineage>
</organism>
<feature type="domain" description="JmjC" evidence="1">
    <location>
        <begin position="122"/>
        <end position="268"/>
    </location>
</feature>
<sequence length="308" mass="35484">MTSKIPRAYTLTQRRFVEEFLQGNQPVIVTGEATRWPAHGKWSPEYLVDRFGERDVLVYNSLFSLTDMTTLSDYVKRNFNKPDQKTHEYIRWYSRLSDLEIPWSDSVFDELSKDWQHPSFLPSSSYLLPFCTAPEHVSAAENFFPYRGLFISARSARTRLHRDPLGSQAILWQVYGEKDVTFYHPKHDRLLRDGREFFDPISPDANKFPRHADATPVFRDTLEPGEILFIPDGWFHDVTCLSDSISVTWNFVCDARAEPFLECLENEAGGGELDAVRFFLAGMIDRGISASEIARVVRRHLASRAAHA</sequence>
<dbReference type="InterPro" id="IPR041667">
    <property type="entry name" value="Cupin_8"/>
</dbReference>
<keyword evidence="3" id="KW-1185">Reference proteome</keyword>
<dbReference type="InterPro" id="IPR003347">
    <property type="entry name" value="JmjC_dom"/>
</dbReference>
<dbReference type="Proteomes" id="UP001431010">
    <property type="component" value="Chromosome"/>
</dbReference>
<proteinExistence type="predicted"/>
<dbReference type="SMART" id="SM00558">
    <property type="entry name" value="JmjC"/>
    <property type="match status" value="1"/>
</dbReference>
<evidence type="ECO:0000313" key="2">
    <source>
        <dbReference type="EMBL" id="UFZ04948.1"/>
    </source>
</evidence>
<name>A0ABY3RCD5_9BRAD</name>
<dbReference type="SUPFAM" id="SSF51197">
    <property type="entry name" value="Clavaminate synthase-like"/>
    <property type="match status" value="1"/>
</dbReference>